<comment type="caution">
    <text evidence="2">The sequence shown here is derived from an EMBL/GenBank/DDBJ whole genome shotgun (WGS) entry which is preliminary data.</text>
</comment>
<reference evidence="2 3" key="1">
    <citation type="submission" date="2015-09" db="EMBL/GenBank/DDBJ databases">
        <title>Genome announcement of multiple Pseudomonas syringae strains.</title>
        <authorList>
            <person name="Thakur S."/>
            <person name="Wang P.W."/>
            <person name="Gong Y."/>
            <person name="Weir B.S."/>
            <person name="Guttman D.S."/>
        </authorList>
    </citation>
    <scope>NUCLEOTIDE SEQUENCE [LARGE SCALE GENOMIC DNA]</scope>
    <source>
        <strain evidence="2 3">ICMP3882</strain>
    </source>
</reference>
<evidence type="ECO:0000256" key="1">
    <source>
        <dbReference type="SAM" id="SignalP"/>
    </source>
</evidence>
<name>A0A0P9YL70_PSESI</name>
<dbReference type="Proteomes" id="UP000050554">
    <property type="component" value="Unassembled WGS sequence"/>
</dbReference>
<dbReference type="AlphaFoldDB" id="A0A0P9YL70"/>
<evidence type="ECO:0008006" key="4">
    <source>
        <dbReference type="Google" id="ProtNLM"/>
    </source>
</evidence>
<evidence type="ECO:0000313" key="3">
    <source>
        <dbReference type="Proteomes" id="UP000050554"/>
    </source>
</evidence>
<feature type="signal peptide" evidence="1">
    <location>
        <begin position="1"/>
        <end position="21"/>
    </location>
</feature>
<protein>
    <recommendedName>
        <fullName evidence="4">Lipoprotein</fullName>
    </recommendedName>
</protein>
<sequence>MKVSMRLFFPLAISLTLIGCATTKTDIRNEAKISQYDPATMARVRLITENTITGGYVSGQTCATFFNSLRTKTHEEAGWQAAHVDSPGLYPFRATDTQNSVIGMPASEASKAINSSSRVFDEHVVLAGKPLIAQIYMGGSQMSCIPAPVTLIPEPGKNYEMEFQIIKFSTFKAGCVLAVRELSAQANATVETPLRPQICANTLFGWQTSNPRPSP</sequence>
<feature type="chain" id="PRO_5006172496" description="Lipoprotein" evidence="1">
    <location>
        <begin position="22"/>
        <end position="215"/>
    </location>
</feature>
<accession>A0A0P9YL70</accession>
<evidence type="ECO:0000313" key="2">
    <source>
        <dbReference type="EMBL" id="KPY46490.1"/>
    </source>
</evidence>
<gene>
    <name evidence="2" type="ORF">ALO47_00916</name>
</gene>
<dbReference type="EMBL" id="LJRF01000121">
    <property type="protein sequence ID" value="KPY46490.1"/>
    <property type="molecule type" value="Genomic_DNA"/>
</dbReference>
<dbReference type="PATRIC" id="fig|55398.3.peg.1142"/>
<keyword evidence="1" id="KW-0732">Signal</keyword>
<dbReference type="PROSITE" id="PS51257">
    <property type="entry name" value="PROKAR_LIPOPROTEIN"/>
    <property type="match status" value="1"/>
</dbReference>
<proteinExistence type="predicted"/>
<organism evidence="2 3">
    <name type="scientific">Pseudomonas syringae pv. ribicola</name>
    <dbReference type="NCBI Taxonomy" id="55398"/>
    <lineage>
        <taxon>Bacteria</taxon>
        <taxon>Pseudomonadati</taxon>
        <taxon>Pseudomonadota</taxon>
        <taxon>Gammaproteobacteria</taxon>
        <taxon>Pseudomonadales</taxon>
        <taxon>Pseudomonadaceae</taxon>
        <taxon>Pseudomonas</taxon>
    </lineage>
</organism>